<evidence type="ECO:0000256" key="3">
    <source>
        <dbReference type="ARBA" id="ARBA00022679"/>
    </source>
</evidence>
<dbReference type="InterPro" id="IPR014043">
    <property type="entry name" value="Acyl_transferase_dom"/>
</dbReference>
<evidence type="ECO:0000313" key="7">
    <source>
        <dbReference type="EMBL" id="SFV56720.1"/>
    </source>
</evidence>
<gene>
    <name evidence="7" type="ORF">MNB_SM-7-433</name>
</gene>
<dbReference type="InterPro" id="IPR050858">
    <property type="entry name" value="Mal-CoA-ACP_Trans/PKS_FabD"/>
</dbReference>
<evidence type="ECO:0000259" key="6">
    <source>
        <dbReference type="SMART" id="SM00827"/>
    </source>
</evidence>
<dbReference type="GO" id="GO:0004314">
    <property type="term" value="F:[acyl-carrier-protein] S-malonyltransferase activity"/>
    <property type="evidence" value="ECO:0007669"/>
    <property type="project" value="UniProtKB-EC"/>
</dbReference>
<dbReference type="GO" id="GO:0006633">
    <property type="term" value="P:fatty acid biosynthetic process"/>
    <property type="evidence" value="ECO:0007669"/>
    <property type="project" value="TreeGrafter"/>
</dbReference>
<dbReference type="SUPFAM" id="SSF55048">
    <property type="entry name" value="Probable ACP-binding domain of malonyl-CoA ACP transacylase"/>
    <property type="match status" value="1"/>
</dbReference>
<organism evidence="7">
    <name type="scientific">hydrothermal vent metagenome</name>
    <dbReference type="NCBI Taxonomy" id="652676"/>
    <lineage>
        <taxon>unclassified sequences</taxon>
        <taxon>metagenomes</taxon>
        <taxon>ecological metagenomes</taxon>
    </lineage>
</organism>
<sequence>MRNLAYIFAGQGSQAVGMGKDFYDKSELAREMFEKASKRIDVDFAKLIFEENEQLNETAYTQPAILLVQMVAYRHFRNECPDLKPKYFLGHSLGEFSALCATGAIEFEDAIELVHKRGLYMQESCSEIEAGMMAIVGLDDEQVEAICAKAQKEGKSVWPANYNQDGQLVVAGLKPDLQSLEQSFKDAGAKRALLLNMSVASHCALLEEAVEKLTPLMEKYIKDSFEAPVISNVTTKPYSTKAEAIELLKQQLTSPVRYKQSIQAIASEVDTAIEFGNGVVLKGLNRRIAKELKTLNISDTASLQKVKEEVCS</sequence>
<dbReference type="SMART" id="SM00827">
    <property type="entry name" value="PKS_AT"/>
    <property type="match status" value="1"/>
</dbReference>
<keyword evidence="3 7" id="KW-0808">Transferase</keyword>
<name>A0A1W1BT04_9ZZZZ</name>
<accession>A0A1W1BT04</accession>
<dbReference type="SUPFAM" id="SSF52151">
    <property type="entry name" value="FabD/lysophospholipase-like"/>
    <property type="match status" value="1"/>
</dbReference>
<dbReference type="EMBL" id="FPHB01000038">
    <property type="protein sequence ID" value="SFV56720.1"/>
    <property type="molecule type" value="Genomic_DNA"/>
</dbReference>
<dbReference type="PIRSF" id="PIRSF000446">
    <property type="entry name" value="Mct"/>
    <property type="match status" value="1"/>
</dbReference>
<dbReference type="EC" id="2.3.1.39" evidence="2"/>
<dbReference type="PANTHER" id="PTHR42681:SF1">
    <property type="entry name" value="MALONYL-COA-ACYL CARRIER PROTEIN TRANSACYLASE, MITOCHONDRIAL"/>
    <property type="match status" value="1"/>
</dbReference>
<evidence type="ECO:0000256" key="5">
    <source>
        <dbReference type="ARBA" id="ARBA00048462"/>
    </source>
</evidence>
<evidence type="ECO:0000256" key="4">
    <source>
        <dbReference type="ARBA" id="ARBA00023315"/>
    </source>
</evidence>
<dbReference type="InterPro" id="IPR004410">
    <property type="entry name" value="Malonyl_CoA-ACP_transAc_FabD"/>
</dbReference>
<dbReference type="Gene3D" id="3.40.366.10">
    <property type="entry name" value="Malonyl-Coenzyme A Acyl Carrier Protein, domain 2"/>
    <property type="match status" value="1"/>
</dbReference>
<dbReference type="Pfam" id="PF00698">
    <property type="entry name" value="Acyl_transf_1"/>
    <property type="match status" value="1"/>
</dbReference>
<dbReference type="InterPro" id="IPR024925">
    <property type="entry name" value="Malonyl_CoA-ACP_transAc"/>
</dbReference>
<dbReference type="FunFam" id="3.30.70.250:FF:000001">
    <property type="entry name" value="Malonyl CoA-acyl carrier protein transacylase"/>
    <property type="match status" value="1"/>
</dbReference>
<feature type="domain" description="Malonyl-CoA:ACP transacylase (MAT)" evidence="6">
    <location>
        <begin position="7"/>
        <end position="306"/>
    </location>
</feature>
<dbReference type="GO" id="GO:0005829">
    <property type="term" value="C:cytosol"/>
    <property type="evidence" value="ECO:0007669"/>
    <property type="project" value="TreeGrafter"/>
</dbReference>
<comment type="catalytic activity">
    <reaction evidence="5">
        <text>holo-[ACP] + malonyl-CoA = malonyl-[ACP] + CoA</text>
        <dbReference type="Rhea" id="RHEA:41792"/>
        <dbReference type="Rhea" id="RHEA-COMP:9623"/>
        <dbReference type="Rhea" id="RHEA-COMP:9685"/>
        <dbReference type="ChEBI" id="CHEBI:57287"/>
        <dbReference type="ChEBI" id="CHEBI:57384"/>
        <dbReference type="ChEBI" id="CHEBI:64479"/>
        <dbReference type="ChEBI" id="CHEBI:78449"/>
        <dbReference type="EC" id="2.3.1.39"/>
    </reaction>
</comment>
<dbReference type="Gene3D" id="3.30.70.250">
    <property type="entry name" value="Malonyl-CoA ACP transacylase, ACP-binding"/>
    <property type="match status" value="1"/>
</dbReference>
<dbReference type="PANTHER" id="PTHR42681">
    <property type="entry name" value="MALONYL-COA-ACYL CARRIER PROTEIN TRANSACYLASE, MITOCHONDRIAL"/>
    <property type="match status" value="1"/>
</dbReference>
<dbReference type="InterPro" id="IPR016036">
    <property type="entry name" value="Malonyl_transacylase_ACP-bd"/>
</dbReference>
<protein>
    <recommendedName>
        <fullName evidence="2">[acyl-carrier-protein] S-malonyltransferase</fullName>
        <ecNumber evidence="2">2.3.1.39</ecNumber>
    </recommendedName>
</protein>
<proteinExistence type="inferred from homology"/>
<dbReference type="AlphaFoldDB" id="A0A1W1BT04"/>
<dbReference type="InterPro" id="IPR016035">
    <property type="entry name" value="Acyl_Trfase/lysoPLipase"/>
</dbReference>
<evidence type="ECO:0000256" key="2">
    <source>
        <dbReference type="ARBA" id="ARBA00013258"/>
    </source>
</evidence>
<reference evidence="7" key="1">
    <citation type="submission" date="2016-10" db="EMBL/GenBank/DDBJ databases">
        <authorList>
            <person name="de Groot N.N."/>
        </authorList>
    </citation>
    <scope>NUCLEOTIDE SEQUENCE</scope>
</reference>
<keyword evidence="4 7" id="KW-0012">Acyltransferase</keyword>
<comment type="similarity">
    <text evidence="1">Belongs to the FabD family.</text>
</comment>
<dbReference type="InterPro" id="IPR001227">
    <property type="entry name" value="Ac_transferase_dom_sf"/>
</dbReference>
<dbReference type="NCBIfam" id="TIGR00128">
    <property type="entry name" value="fabD"/>
    <property type="match status" value="1"/>
</dbReference>
<evidence type="ECO:0000256" key="1">
    <source>
        <dbReference type="ARBA" id="ARBA00008217"/>
    </source>
</evidence>